<gene>
    <name evidence="3" type="ORF">PAXRUDRAFT_68363</name>
</gene>
<protein>
    <submittedName>
        <fullName evidence="3">Unplaced genomic scaffold scaffold_38, whole genome shotgun sequence</fullName>
    </submittedName>
</protein>
<dbReference type="OrthoDB" id="3231855at2759"/>
<organism evidence="3 4">
    <name type="scientific">Paxillus rubicundulus Ve08.2h10</name>
    <dbReference type="NCBI Taxonomy" id="930991"/>
    <lineage>
        <taxon>Eukaryota</taxon>
        <taxon>Fungi</taxon>
        <taxon>Dikarya</taxon>
        <taxon>Basidiomycota</taxon>
        <taxon>Agaricomycotina</taxon>
        <taxon>Agaricomycetes</taxon>
        <taxon>Agaricomycetidae</taxon>
        <taxon>Boletales</taxon>
        <taxon>Paxilineae</taxon>
        <taxon>Paxillaceae</taxon>
        <taxon>Paxillus</taxon>
    </lineage>
</organism>
<dbReference type="PANTHER" id="PTHR47417">
    <property type="entry name" value="SMR DOMAIN-CONTAINING PROTEIN YPL199C"/>
    <property type="match status" value="1"/>
</dbReference>
<dbReference type="Proteomes" id="UP000054538">
    <property type="component" value="Unassembled WGS sequence"/>
</dbReference>
<keyword evidence="4" id="KW-1185">Reference proteome</keyword>
<accession>A0A0D0ECI3</accession>
<dbReference type="Pfam" id="PF01713">
    <property type="entry name" value="Smr"/>
    <property type="match status" value="1"/>
</dbReference>
<dbReference type="SMART" id="SM01162">
    <property type="entry name" value="DUF1771"/>
    <property type="match status" value="1"/>
</dbReference>
<dbReference type="STRING" id="930991.A0A0D0ECI3"/>
<feature type="non-terminal residue" evidence="3">
    <location>
        <position position="149"/>
    </location>
</feature>
<dbReference type="PROSITE" id="PS50828">
    <property type="entry name" value="SMR"/>
    <property type="match status" value="1"/>
</dbReference>
<dbReference type="SMART" id="SM00463">
    <property type="entry name" value="SMR"/>
    <property type="match status" value="1"/>
</dbReference>
<feature type="non-terminal residue" evidence="3">
    <location>
        <position position="1"/>
    </location>
</feature>
<dbReference type="InterPro" id="IPR053020">
    <property type="entry name" value="Smr_domain_protein"/>
</dbReference>
<feature type="domain" description="Smr" evidence="2">
    <location>
        <begin position="74"/>
        <end position="149"/>
    </location>
</feature>
<dbReference type="FunCoup" id="A0A0D0ECI3">
    <property type="interactions" value="3"/>
</dbReference>
<dbReference type="InterPro" id="IPR036063">
    <property type="entry name" value="Smr_dom_sf"/>
</dbReference>
<dbReference type="Gene3D" id="3.30.1370.110">
    <property type="match status" value="1"/>
</dbReference>
<proteinExistence type="predicted"/>
<dbReference type="InterPro" id="IPR013899">
    <property type="entry name" value="DUF1771"/>
</dbReference>
<dbReference type="EMBL" id="KN824860">
    <property type="protein sequence ID" value="KIK99420.1"/>
    <property type="molecule type" value="Genomic_DNA"/>
</dbReference>
<dbReference type="InParanoid" id="A0A0D0ECI3"/>
<sequence>YTSLRARAKKQGDLMSQCYQQSQEAYERRDRARAKQLSEQGKGHAGAMERLNAKASAIVFRGESTLHDKDPDEVDLHGLFVKEAISYTENAIRDARRRGDSEIRLIVGQGTHSTGGVPRLKPAIEDDLRKRGLRVEVDPRNAGVLIVQL</sequence>
<name>A0A0D0ECI3_9AGAM</name>
<evidence type="ECO:0000313" key="3">
    <source>
        <dbReference type="EMBL" id="KIK99420.1"/>
    </source>
</evidence>
<dbReference type="InterPro" id="IPR002625">
    <property type="entry name" value="Smr_dom"/>
</dbReference>
<evidence type="ECO:0000259" key="2">
    <source>
        <dbReference type="PROSITE" id="PS50828"/>
    </source>
</evidence>
<reference evidence="3 4" key="1">
    <citation type="submission" date="2014-04" db="EMBL/GenBank/DDBJ databases">
        <authorList>
            <consortium name="DOE Joint Genome Institute"/>
            <person name="Kuo A."/>
            <person name="Kohler A."/>
            <person name="Jargeat P."/>
            <person name="Nagy L.G."/>
            <person name="Floudas D."/>
            <person name="Copeland A."/>
            <person name="Barry K.W."/>
            <person name="Cichocki N."/>
            <person name="Veneault-Fourrey C."/>
            <person name="LaButti K."/>
            <person name="Lindquist E.A."/>
            <person name="Lipzen A."/>
            <person name="Lundell T."/>
            <person name="Morin E."/>
            <person name="Murat C."/>
            <person name="Sun H."/>
            <person name="Tunlid A."/>
            <person name="Henrissat B."/>
            <person name="Grigoriev I.V."/>
            <person name="Hibbett D.S."/>
            <person name="Martin F."/>
            <person name="Nordberg H.P."/>
            <person name="Cantor M.N."/>
            <person name="Hua S.X."/>
        </authorList>
    </citation>
    <scope>NUCLEOTIDE SEQUENCE [LARGE SCALE GENOMIC DNA]</scope>
    <source>
        <strain evidence="3 4">Ve08.2h10</strain>
    </source>
</reference>
<feature type="region of interest" description="Disordered" evidence="1">
    <location>
        <begin position="1"/>
        <end position="48"/>
    </location>
</feature>
<dbReference type="PANTHER" id="PTHR47417:SF1">
    <property type="entry name" value="SMR DOMAIN-CONTAINING PROTEIN YPL199C"/>
    <property type="match status" value="1"/>
</dbReference>
<dbReference type="Pfam" id="PF08590">
    <property type="entry name" value="DUF1771"/>
    <property type="match status" value="1"/>
</dbReference>
<dbReference type="HOGENOM" id="CLU_062475_1_1_1"/>
<evidence type="ECO:0000256" key="1">
    <source>
        <dbReference type="SAM" id="MobiDB-lite"/>
    </source>
</evidence>
<dbReference type="SUPFAM" id="SSF160443">
    <property type="entry name" value="SMR domain-like"/>
    <property type="match status" value="1"/>
</dbReference>
<reference evidence="4" key="2">
    <citation type="submission" date="2015-01" db="EMBL/GenBank/DDBJ databases">
        <title>Evolutionary Origins and Diversification of the Mycorrhizal Mutualists.</title>
        <authorList>
            <consortium name="DOE Joint Genome Institute"/>
            <consortium name="Mycorrhizal Genomics Consortium"/>
            <person name="Kohler A."/>
            <person name="Kuo A."/>
            <person name="Nagy L.G."/>
            <person name="Floudas D."/>
            <person name="Copeland A."/>
            <person name="Barry K.W."/>
            <person name="Cichocki N."/>
            <person name="Veneault-Fourrey C."/>
            <person name="LaButti K."/>
            <person name="Lindquist E.A."/>
            <person name="Lipzen A."/>
            <person name="Lundell T."/>
            <person name="Morin E."/>
            <person name="Murat C."/>
            <person name="Riley R."/>
            <person name="Ohm R."/>
            <person name="Sun H."/>
            <person name="Tunlid A."/>
            <person name="Henrissat B."/>
            <person name="Grigoriev I.V."/>
            <person name="Hibbett D.S."/>
            <person name="Martin F."/>
        </authorList>
    </citation>
    <scope>NUCLEOTIDE SEQUENCE [LARGE SCALE GENOMIC DNA]</scope>
    <source>
        <strain evidence="4">Ve08.2h10</strain>
    </source>
</reference>
<dbReference type="AlphaFoldDB" id="A0A0D0ECI3"/>
<evidence type="ECO:0000313" key="4">
    <source>
        <dbReference type="Proteomes" id="UP000054538"/>
    </source>
</evidence>